<name>A0A2P8CG60_9BACT</name>
<comment type="caution">
    <text evidence="2">The sequence shown here is derived from an EMBL/GenBank/DDBJ whole genome shotgun (WGS) entry which is preliminary data.</text>
</comment>
<evidence type="ECO:0000313" key="4">
    <source>
        <dbReference type="Proteomes" id="UP000396862"/>
    </source>
</evidence>
<dbReference type="EMBL" id="BLAU01000001">
    <property type="protein sequence ID" value="GET23519.1"/>
    <property type="molecule type" value="Genomic_DNA"/>
</dbReference>
<gene>
    <name evidence="2" type="ORF">CLV93_103403</name>
    <name evidence="1" type="ORF">JCM18694_37650</name>
</gene>
<dbReference type="SUPFAM" id="SSF51445">
    <property type="entry name" value="(Trans)glycosidases"/>
    <property type="match status" value="1"/>
</dbReference>
<dbReference type="AlphaFoldDB" id="A0A2P8CG60"/>
<evidence type="ECO:0000313" key="2">
    <source>
        <dbReference type="EMBL" id="PSK83977.1"/>
    </source>
</evidence>
<dbReference type="InterPro" id="IPR052177">
    <property type="entry name" value="Divisome_Glycosyl_Hydrolase"/>
</dbReference>
<dbReference type="GO" id="GO:0016787">
    <property type="term" value="F:hydrolase activity"/>
    <property type="evidence" value="ECO:0007669"/>
    <property type="project" value="UniProtKB-KW"/>
</dbReference>
<dbReference type="InterPro" id="IPR017853">
    <property type="entry name" value="GH"/>
</dbReference>
<reference evidence="2 3" key="1">
    <citation type="submission" date="2018-03" db="EMBL/GenBank/DDBJ databases">
        <title>Genomic Encyclopedia of Archaeal and Bacterial Type Strains, Phase II (KMG-II): from individual species to whole genera.</title>
        <authorList>
            <person name="Goeker M."/>
        </authorList>
    </citation>
    <scope>NUCLEOTIDE SEQUENCE [LARGE SCALE GENOMIC DNA]</scope>
    <source>
        <strain evidence="2 3">DSM 27267</strain>
    </source>
</reference>
<dbReference type="Proteomes" id="UP000240621">
    <property type="component" value="Unassembled WGS sequence"/>
</dbReference>
<protein>
    <submittedName>
        <fullName evidence="2">Putative glycosyl hydrolase protein</fullName>
    </submittedName>
</protein>
<keyword evidence="2" id="KW-0378">Hydrolase</keyword>
<accession>A0A2P8CG60</accession>
<evidence type="ECO:0000313" key="3">
    <source>
        <dbReference type="Proteomes" id="UP000240621"/>
    </source>
</evidence>
<sequence>MDKRTFLKTIGAVAAGVTFSGNQLLAGNFEPKHRKADGNQLWLWIGGKSDWTDEQIKDTYAKIKEYGFDGVCSNGDLEYFERLAPITKSLGLQLHAWYVTMNHPGDKEAQKHPEWYQVSREGYSCLEKRPYVDYYQWLCPSQEAVYQYIESQVMARAAIDGVDAVHLDYIRYPDVILPIGLQPKYNLVQDHEFPEYDYCYCDTCKQKFKDEYGQDLDEMEDPTKSKDWRQFRYDRITRLVNRLTEKVHQEGKKISAAVFPYPDLARTICRQSWNDWNLDMFFPMIYNNFYNEDARWVGKATRKGVRDLKGNAELISGLFLPAFKTDAEMESAIHFAKKNGAAGIAIFDYNGMKDNHWNLLKTLS</sequence>
<organism evidence="2 3">
    <name type="scientific">Prolixibacter denitrificans</name>
    <dbReference type="NCBI Taxonomy" id="1541063"/>
    <lineage>
        <taxon>Bacteria</taxon>
        <taxon>Pseudomonadati</taxon>
        <taxon>Bacteroidota</taxon>
        <taxon>Bacteroidia</taxon>
        <taxon>Marinilabiliales</taxon>
        <taxon>Prolixibacteraceae</taxon>
        <taxon>Prolixibacter</taxon>
    </lineage>
</organism>
<dbReference type="PANTHER" id="PTHR43405">
    <property type="entry name" value="GLYCOSYL HYDROLASE DIGH"/>
    <property type="match status" value="1"/>
</dbReference>
<dbReference type="Proteomes" id="UP000396862">
    <property type="component" value="Unassembled WGS sequence"/>
</dbReference>
<evidence type="ECO:0000313" key="1">
    <source>
        <dbReference type="EMBL" id="GET23519.1"/>
    </source>
</evidence>
<dbReference type="Gene3D" id="3.20.20.80">
    <property type="entry name" value="Glycosidases"/>
    <property type="match status" value="1"/>
</dbReference>
<keyword evidence="4" id="KW-1185">Reference proteome</keyword>
<dbReference type="OrthoDB" id="100605at2"/>
<reference evidence="1 4" key="2">
    <citation type="submission" date="2019-10" db="EMBL/GenBank/DDBJ databases">
        <title>Prolixibacter strains distinguished by the presence of nitrate reductase genes were adept at nitrate-dependent anaerobic corrosion of metallic iron and carbon steel.</title>
        <authorList>
            <person name="Iino T."/>
            <person name="Shono N."/>
            <person name="Ito K."/>
            <person name="Nakamura R."/>
            <person name="Sueoka K."/>
            <person name="Harayama S."/>
            <person name="Ohkuma M."/>
        </authorList>
    </citation>
    <scope>NUCLEOTIDE SEQUENCE [LARGE SCALE GENOMIC DNA]</scope>
    <source>
        <strain evidence="1 4">MIC1-1</strain>
    </source>
</reference>
<proteinExistence type="predicted"/>
<dbReference type="RefSeq" id="WP_106541795.1">
    <property type="nucleotide sequence ID" value="NZ_BLAU01000001.1"/>
</dbReference>
<dbReference type="PANTHER" id="PTHR43405:SF1">
    <property type="entry name" value="GLYCOSYL HYDROLASE DIGH"/>
    <property type="match status" value="1"/>
</dbReference>
<dbReference type="EMBL" id="PYGC01000003">
    <property type="protein sequence ID" value="PSK83977.1"/>
    <property type="molecule type" value="Genomic_DNA"/>
</dbReference>